<dbReference type="Proteomes" id="UP001612928">
    <property type="component" value="Unassembled WGS sequence"/>
</dbReference>
<dbReference type="EMBL" id="JBITMB010000001">
    <property type="protein sequence ID" value="MFI7438612.1"/>
    <property type="molecule type" value="Genomic_DNA"/>
</dbReference>
<organism evidence="2 3">
    <name type="scientific">Nonomuraea indica</name>
    <dbReference type="NCBI Taxonomy" id="1581193"/>
    <lineage>
        <taxon>Bacteria</taxon>
        <taxon>Bacillati</taxon>
        <taxon>Actinomycetota</taxon>
        <taxon>Actinomycetes</taxon>
        <taxon>Streptosporangiales</taxon>
        <taxon>Streptosporangiaceae</taxon>
        <taxon>Nonomuraea</taxon>
    </lineage>
</organism>
<keyword evidence="3" id="KW-1185">Reference proteome</keyword>
<dbReference type="PANTHER" id="PTHR42923">
    <property type="entry name" value="PROTOPORPHYRINOGEN OXIDASE"/>
    <property type="match status" value="1"/>
</dbReference>
<proteinExistence type="predicted"/>
<evidence type="ECO:0000313" key="2">
    <source>
        <dbReference type="EMBL" id="MFI7438612.1"/>
    </source>
</evidence>
<dbReference type="InterPro" id="IPR006311">
    <property type="entry name" value="TAT_signal"/>
</dbReference>
<dbReference type="Gene3D" id="3.50.50.60">
    <property type="entry name" value="FAD/NAD(P)-binding domain"/>
    <property type="match status" value="1"/>
</dbReference>
<evidence type="ECO:0000313" key="3">
    <source>
        <dbReference type="Proteomes" id="UP001612928"/>
    </source>
</evidence>
<protein>
    <submittedName>
        <fullName evidence="2">NAD(P)-binding protein</fullName>
    </submittedName>
</protein>
<dbReference type="SUPFAM" id="SSF51905">
    <property type="entry name" value="FAD/NAD(P)-binding domain"/>
    <property type="match status" value="1"/>
</dbReference>
<dbReference type="PROSITE" id="PS51318">
    <property type="entry name" value="TAT"/>
    <property type="match status" value="1"/>
</dbReference>
<dbReference type="PANTHER" id="PTHR42923:SF3">
    <property type="entry name" value="PROTOPORPHYRINOGEN OXIDASE"/>
    <property type="match status" value="1"/>
</dbReference>
<dbReference type="InterPro" id="IPR036188">
    <property type="entry name" value="FAD/NAD-bd_sf"/>
</dbReference>
<dbReference type="Pfam" id="PF13450">
    <property type="entry name" value="NAD_binding_8"/>
    <property type="match status" value="1"/>
</dbReference>
<dbReference type="InterPro" id="IPR050464">
    <property type="entry name" value="Zeta_carotene_desat/Oxidored"/>
</dbReference>
<dbReference type="RefSeq" id="WP_397018138.1">
    <property type="nucleotide sequence ID" value="NZ_JBITMB010000001.1"/>
</dbReference>
<name>A0ABW7ZXC0_9ACTN</name>
<evidence type="ECO:0000256" key="1">
    <source>
        <dbReference type="SAM" id="MobiDB-lite"/>
    </source>
</evidence>
<comment type="caution">
    <text evidence="2">The sequence shown here is derived from an EMBL/GenBank/DDBJ whole genome shotgun (WGS) entry which is preliminary data.</text>
</comment>
<gene>
    <name evidence="2" type="ORF">ACIBP5_01445</name>
</gene>
<feature type="region of interest" description="Disordered" evidence="1">
    <location>
        <begin position="37"/>
        <end position="59"/>
    </location>
</feature>
<accession>A0ABW7ZXC0</accession>
<reference evidence="2 3" key="1">
    <citation type="submission" date="2024-10" db="EMBL/GenBank/DDBJ databases">
        <title>The Natural Products Discovery Center: Release of the First 8490 Sequenced Strains for Exploring Actinobacteria Biosynthetic Diversity.</title>
        <authorList>
            <person name="Kalkreuter E."/>
            <person name="Kautsar S.A."/>
            <person name="Yang D."/>
            <person name="Bader C.D."/>
            <person name="Teijaro C.N."/>
            <person name="Fluegel L."/>
            <person name="Davis C.M."/>
            <person name="Simpson J.R."/>
            <person name="Lauterbach L."/>
            <person name="Steele A.D."/>
            <person name="Gui C."/>
            <person name="Meng S."/>
            <person name="Li G."/>
            <person name="Viehrig K."/>
            <person name="Ye F."/>
            <person name="Su P."/>
            <person name="Kiefer A.F."/>
            <person name="Nichols A."/>
            <person name="Cepeda A.J."/>
            <person name="Yan W."/>
            <person name="Fan B."/>
            <person name="Jiang Y."/>
            <person name="Adhikari A."/>
            <person name="Zheng C.-J."/>
            <person name="Schuster L."/>
            <person name="Cowan T.M."/>
            <person name="Smanski M.J."/>
            <person name="Chevrette M.G."/>
            <person name="De Carvalho L.P.S."/>
            <person name="Shen B."/>
        </authorList>
    </citation>
    <scope>NUCLEOTIDE SEQUENCE [LARGE SCALE GENOMIC DNA]</scope>
    <source>
        <strain evidence="2 3">NPDC049503</strain>
    </source>
</reference>
<sequence length="641" mass="69137">MGDIDPRHARDLGMSRPITRRDFFDGVAVAAIGTVAATGHPAGGRPAQEPGGDAFPPRRTGLRGDTADSLAVPHALRDGRFWEHAGDPEPTGESYDLVVVGGGVSGVSAAYEWLRHEPRARVLILDNHDELGGQARRTEFRPPGRGGALIGRAGARSLTAPAMWTPEGKDLLARLGVTVRRLRRHVDEGLHPGLGMHEGVMCDRETFPVEGLHRLVPSVPPERWVNRLPIADEARRDLLALLTDPPDWWPGLPVEEKEERLAGLTYSAFLLDVCGAHPDVERFHRTLPSARWGYDTRAFGAIDAWASGYPGFQGLGLDPGKPSRFCSPTVKKDWGAADDDVPCLPEGAQALVRMMVGRMIPGFATATTVDGVTTAGYDYGRLDAPGNRVRFRLSSPVVSVRNDGDPDSATSATVGYFDGHRVRTVTAGAVVMACWSAVVPHVVSGLPDAQRTALAEAVKIPLLEATVQVRHWRAWRRAGVHRVRWTGAYWCLTELDRPVGAPGYDHPRDPGEPATVHLVAAPCRSELGPAGGAAAGRRALLRTPYDHLEYTIRDQLARLLGPGGFDPAADIEGVTVHRWGHGYAPEYCRPWHGFYPDGPFPADTARRRLGRVAIAGADSVPAARADAAVTAAYRAVAELLA</sequence>